<name>A0A450XQG8_9GAMM</name>
<dbReference type="Pfam" id="PF13166">
    <property type="entry name" value="AAA_13"/>
    <property type="match status" value="1"/>
</dbReference>
<dbReference type="InterPro" id="IPR027417">
    <property type="entry name" value="P-loop_NTPase"/>
</dbReference>
<organism evidence="3">
    <name type="scientific">Candidatus Kentrum sp. MB</name>
    <dbReference type="NCBI Taxonomy" id="2138164"/>
    <lineage>
        <taxon>Bacteria</taxon>
        <taxon>Pseudomonadati</taxon>
        <taxon>Pseudomonadota</taxon>
        <taxon>Gammaproteobacteria</taxon>
        <taxon>Candidatus Kentrum</taxon>
    </lineage>
</organism>
<evidence type="ECO:0000259" key="2">
    <source>
        <dbReference type="Pfam" id="PF13166"/>
    </source>
</evidence>
<dbReference type="Gene3D" id="3.40.50.300">
    <property type="entry name" value="P-loop containing nucleotide triphosphate hydrolases"/>
    <property type="match status" value="2"/>
</dbReference>
<gene>
    <name evidence="3" type="ORF">BECKMB1821G_GA0114241_10843</name>
</gene>
<dbReference type="SUPFAM" id="SSF52540">
    <property type="entry name" value="P-loop containing nucleoside triphosphate hydrolases"/>
    <property type="match status" value="1"/>
</dbReference>
<accession>A0A450XQG8</accession>
<sequence length="740" mass="86014">MITSISIKNVATYDANGVYLEDLQRINFIYGANGTGKTVLSNLLANGADPLFSHCEVSWQQDRALQTLVYNKRFRERHFGKGSIEGVFTLGEDTRENMALIREREGKLAEIMKAGTQTREVLDKLEEQRKTEENSFKEEAWRRVYKRYEEDFKEAFKGVAQKEKLKKRLLDGFGENTEPDSFDELKGRAETIFGEPPRSISSLEPVSVDGLEMMEAIEADACWSGKIIGKSDVDIAGLIQRLEMNDWVNQGRALLQEDATCPFCQQPTITEDFRRKLGDYFDESFTRAIGNVRRLGDEYGELADDLLDELTQKEADERRNQETKLDIERFSSQVKILAEQLAANKERISNKQKEPSRVIEMTSTRESLRRINDLIGMANEEIKKHNVIVENYGLEKQRLIAAIWRYLVEEYREEMERYHERMKALQIDIGACEKEREEKRREYRVIKGEIEKLNSSITSVQPTIDKMNRTLRQFGFLNFEIVPSPAIPNHYQLQRENRELAEESLSEGEVTFVTFLYFMHLAKGSTNKAEMPGEKVLVVDDPISSLDSMILSVVSTLLKDVINELRKNQGNEGNIRQLILLTHNVSFHKEVSFTTSGKRKDGAYWVLRKNGKISTIESFKEKNPIRTSYELLWRELRNKDRNSSVTIQNTMRRIIENYFKILGKYENDDELVAKFPNKEEQEICRSLLSWINDGSHHIPDDLFIESREDITDRYFKVFEDIFKHTNQEGHYRMMMDSDSE</sequence>
<keyword evidence="1" id="KW-0175">Coiled coil</keyword>
<evidence type="ECO:0000313" key="3">
    <source>
        <dbReference type="EMBL" id="VFK31439.1"/>
    </source>
</evidence>
<reference evidence="3" key="1">
    <citation type="submission" date="2019-02" db="EMBL/GenBank/DDBJ databases">
        <authorList>
            <person name="Gruber-Vodicka R. H."/>
            <person name="Seah K. B. B."/>
        </authorList>
    </citation>
    <scope>NUCLEOTIDE SEQUENCE</scope>
    <source>
        <strain evidence="3">BECK_BZ197</strain>
    </source>
</reference>
<dbReference type="EMBL" id="CAADFO010000084">
    <property type="protein sequence ID" value="VFK31439.1"/>
    <property type="molecule type" value="Genomic_DNA"/>
</dbReference>
<feature type="coiled-coil region" evidence="1">
    <location>
        <begin position="408"/>
        <end position="456"/>
    </location>
</feature>
<feature type="domain" description="Protein CR006 P-loop" evidence="2">
    <location>
        <begin position="9"/>
        <end position="723"/>
    </location>
</feature>
<protein>
    <submittedName>
        <fullName evidence="3">Wobble nucleotide-excising tRNase</fullName>
    </submittedName>
</protein>
<evidence type="ECO:0000256" key="1">
    <source>
        <dbReference type="SAM" id="Coils"/>
    </source>
</evidence>
<dbReference type="InterPro" id="IPR026866">
    <property type="entry name" value="CR006_AAA"/>
</dbReference>
<dbReference type="AlphaFoldDB" id="A0A450XQG8"/>
<proteinExistence type="predicted"/>